<reference evidence="3" key="1">
    <citation type="submission" date="2025-04" db="UniProtKB">
        <authorList>
            <consortium name="RefSeq"/>
        </authorList>
    </citation>
    <scope>IDENTIFICATION</scope>
    <source>
        <tissue evidence="3 4">Blood</tissue>
    </source>
</reference>
<dbReference type="RefSeq" id="XP_014925284.1">
    <property type="nucleotide sequence ID" value="XM_015069798.2"/>
</dbReference>
<organism evidence="2 3">
    <name type="scientific">Acinonyx jubatus</name>
    <name type="common">Cheetah</name>
    <dbReference type="NCBI Taxonomy" id="32536"/>
    <lineage>
        <taxon>Eukaryota</taxon>
        <taxon>Metazoa</taxon>
        <taxon>Chordata</taxon>
        <taxon>Craniata</taxon>
        <taxon>Vertebrata</taxon>
        <taxon>Euteleostomi</taxon>
        <taxon>Mammalia</taxon>
        <taxon>Eutheria</taxon>
        <taxon>Laurasiatheria</taxon>
        <taxon>Carnivora</taxon>
        <taxon>Feliformia</taxon>
        <taxon>Felidae</taxon>
        <taxon>Felinae</taxon>
        <taxon>Acinonyx</taxon>
    </lineage>
</organism>
<dbReference type="RefSeq" id="XP_053078844.1">
    <property type="nucleotide sequence ID" value="XM_053222869.1"/>
</dbReference>
<evidence type="ECO:0000313" key="3">
    <source>
        <dbReference type="RefSeq" id="XP_014925284.1"/>
    </source>
</evidence>
<dbReference type="GeneID" id="106972792"/>
<sequence length="187" mass="21916">MHKMNNKTLSLVVGIFSLLNTFQFLIFELNHTTYFGYEDKVSIYTDTKSELVSWVMIHRRSINVVSSTITLVFSVLLLYCIRVNNYVGLLCYALWIIAYELISVSVIVIVNSIIKDEFKEVMYLHLIFQISRMLLHYFSLPFVTKYTYVLYKDPKISVKIGRHRHSSISTVDSWPPVGLRTLYRKLN</sequence>
<evidence type="ECO:0000313" key="4">
    <source>
        <dbReference type="RefSeq" id="XP_053078844.1"/>
    </source>
</evidence>
<evidence type="ECO:0000313" key="2">
    <source>
        <dbReference type="Proteomes" id="UP001652583"/>
    </source>
</evidence>
<dbReference type="KEGG" id="aju:106972792"/>
<feature type="transmembrane region" description="Helical" evidence="1">
    <location>
        <begin position="92"/>
        <end position="114"/>
    </location>
</feature>
<keyword evidence="1 3" id="KW-0812">Transmembrane</keyword>
<dbReference type="PANTHER" id="PTHR34928:SF3">
    <property type="entry name" value="TRANSMEMBRANE PROTEIN 217B-RELATED"/>
    <property type="match status" value="1"/>
</dbReference>
<dbReference type="Pfam" id="PF15049">
    <property type="entry name" value="DUF4534"/>
    <property type="match status" value="1"/>
</dbReference>
<accession>A0A6I9ZMS7</accession>
<protein>
    <submittedName>
        <fullName evidence="3">Transmembrane protein 217 isoform X2</fullName>
    </submittedName>
    <submittedName>
        <fullName evidence="4">Transmembrane protein 217B</fullName>
    </submittedName>
</protein>
<dbReference type="InterPro" id="IPR027862">
    <property type="entry name" value="DUF4534"/>
</dbReference>
<keyword evidence="1" id="KW-1133">Transmembrane helix</keyword>
<keyword evidence="2" id="KW-1185">Reference proteome</keyword>
<feature type="transmembrane region" description="Helical" evidence="1">
    <location>
        <begin position="61"/>
        <end position="80"/>
    </location>
</feature>
<dbReference type="Proteomes" id="UP001652583">
    <property type="component" value="Chromosome B2"/>
</dbReference>
<evidence type="ECO:0000256" key="1">
    <source>
        <dbReference type="SAM" id="Phobius"/>
    </source>
</evidence>
<name>A0A6I9ZMS7_ACIJB</name>
<gene>
    <name evidence="3" type="primary">TMEM217</name>
    <name evidence="4" type="synonym">TMEM217B</name>
</gene>
<keyword evidence="1" id="KW-0472">Membrane</keyword>
<dbReference type="PANTHER" id="PTHR34928">
    <property type="entry name" value="TRANSMEMBRANE PROTEIN 217"/>
    <property type="match status" value="1"/>
</dbReference>
<proteinExistence type="predicted"/>
<dbReference type="AlphaFoldDB" id="A0A6I9ZMS7"/>